<reference evidence="19 20" key="1">
    <citation type="submission" date="2018-05" db="EMBL/GenBank/DDBJ databases">
        <title>Genomic Encyclopedia of Type Strains, Phase IV (KMG-IV): sequencing the most valuable type-strain genomes for metagenomic binning, comparative biology and taxonomic classification.</title>
        <authorList>
            <person name="Goeker M."/>
        </authorList>
    </citation>
    <scope>NUCLEOTIDE SEQUENCE [LARGE SCALE GENOMIC DNA]</scope>
    <source>
        <strain evidence="19 20">DSM 6462</strain>
    </source>
</reference>
<dbReference type="Gene3D" id="3.20.20.80">
    <property type="entry name" value="Glycosidases"/>
    <property type="match status" value="1"/>
</dbReference>
<dbReference type="Pfam" id="PF00128">
    <property type="entry name" value="Alpha-amylase"/>
    <property type="match status" value="1"/>
</dbReference>
<sequence>MSTGQSFAYPLSFGATSEGSRTRFALWAPGADAVDLVIDGMPPIPMAPAEGWWSCEAAVGADTAYRFRLPDGTSVPDPASRAQRDDVHGPSVVIDPRDYRWQQADWLGRPWEEVVLYELHPGLLGGYAGVAAQLPKLKALGITAVELMPIADCPGRRNWGYDGVLPFAPNLAYGTPDDLKRLIDRAHALEMMVFLDVVYNHFGPDGNYLASYAPQFFREDIATPWGAAIDFRRPEVRRYFTENVLYWLMEYRFDGLRFDAAHAITEPDWLDEMAATVRRTVEPGRHVHLVLEHDGNIASHLAGDFDAQWNDDAHHVMHVLLTGETGGYYADYADAPASKLARALSEGFIYQGEPSPHRAGEKRGTPSGMLPPSAFVFFLQNHDQIGNRAFGERLTTLADPGALKAAVALQLLTPQIPLIFMGEEYGSETPFFFFTDHNPELAKAVREGRRREFAAFAAFNDVGVEALPDPNAVDTFERSRPVAPDAAHGEAMFAYYRNLLDLRRQHIVPGIRAAQSMGAQALGDAAVMASWRLGNGRRLTIACNLGADAVSVAPVAGDVIFASDPDVKAEVAAGRLPPRATIATCGPAEGTEP</sequence>
<dbReference type="InterPro" id="IPR017853">
    <property type="entry name" value="GH"/>
</dbReference>
<dbReference type="EMBL" id="QJJK01000002">
    <property type="protein sequence ID" value="PXW63443.1"/>
    <property type="molecule type" value="Genomic_DNA"/>
</dbReference>
<dbReference type="OrthoDB" id="9800174at2"/>
<keyword evidence="8" id="KW-0119">Carbohydrate metabolism</keyword>
<evidence type="ECO:0000256" key="11">
    <source>
        <dbReference type="ARBA" id="ARBA00033284"/>
    </source>
</evidence>
<dbReference type="Proteomes" id="UP000248021">
    <property type="component" value="Unassembled WGS sequence"/>
</dbReference>
<comment type="pathway">
    <text evidence="2 14">Glycan biosynthesis; trehalose biosynthesis.</text>
</comment>
<dbReference type="UniPathway" id="UPA00299"/>
<evidence type="ECO:0000256" key="12">
    <source>
        <dbReference type="ARBA" id="ARBA00034013"/>
    </source>
</evidence>
<evidence type="ECO:0000256" key="6">
    <source>
        <dbReference type="ARBA" id="ARBA00022490"/>
    </source>
</evidence>
<dbReference type="InterPro" id="IPR013783">
    <property type="entry name" value="Ig-like_fold"/>
</dbReference>
<evidence type="ECO:0000256" key="2">
    <source>
        <dbReference type="ARBA" id="ARBA00005199"/>
    </source>
</evidence>
<dbReference type="PIRSF" id="PIRSF006337">
    <property type="entry name" value="Trehalose_TreZ"/>
    <property type="match status" value="1"/>
</dbReference>
<comment type="caution">
    <text evidence="19">The sequence shown here is derived from an EMBL/GenBank/DDBJ whole genome shotgun (WGS) entry which is preliminary data.</text>
</comment>
<keyword evidence="20" id="KW-1185">Reference proteome</keyword>
<evidence type="ECO:0000313" key="19">
    <source>
        <dbReference type="EMBL" id="PXW63443.1"/>
    </source>
</evidence>
<dbReference type="Pfam" id="PF11941">
    <property type="entry name" value="DUF3459"/>
    <property type="match status" value="1"/>
</dbReference>
<feature type="binding site" evidence="16">
    <location>
        <begin position="382"/>
        <end position="387"/>
    </location>
    <ligand>
        <name>substrate</name>
    </ligand>
</feature>
<dbReference type="PANTHER" id="PTHR43651">
    <property type="entry name" value="1,4-ALPHA-GLUCAN-BRANCHING ENZYME"/>
    <property type="match status" value="1"/>
</dbReference>
<gene>
    <name evidence="19" type="ORF">C7450_102359</name>
</gene>
<accession>A0A2V3UDR2</accession>
<dbReference type="GO" id="GO:0033942">
    <property type="term" value="F:4-alpha-D-(1-&gt;4)-alpha-D-glucanotrehalose trehalohydrolase activity"/>
    <property type="evidence" value="ECO:0007669"/>
    <property type="project" value="UniProtKB-EC"/>
</dbReference>
<evidence type="ECO:0000256" key="5">
    <source>
        <dbReference type="ARBA" id="ARBA00015938"/>
    </source>
</evidence>
<dbReference type="Gene3D" id="1.10.10.760">
    <property type="entry name" value="E-set domains of sugar-utilizing enzymes"/>
    <property type="match status" value="1"/>
</dbReference>
<evidence type="ECO:0000256" key="9">
    <source>
        <dbReference type="ARBA" id="ARBA00023295"/>
    </source>
</evidence>
<evidence type="ECO:0000313" key="20">
    <source>
        <dbReference type="Proteomes" id="UP000248021"/>
    </source>
</evidence>
<dbReference type="InterPro" id="IPR044901">
    <property type="entry name" value="Trehalose_TreZ_E-set_sf"/>
</dbReference>
<keyword evidence="7 14" id="KW-0378">Hydrolase</keyword>
<evidence type="ECO:0000259" key="18">
    <source>
        <dbReference type="SMART" id="SM00642"/>
    </source>
</evidence>
<evidence type="ECO:0000256" key="10">
    <source>
        <dbReference type="ARBA" id="ARBA00032057"/>
    </source>
</evidence>
<dbReference type="GO" id="GO:0005737">
    <property type="term" value="C:cytoplasm"/>
    <property type="evidence" value="ECO:0007669"/>
    <property type="project" value="UniProtKB-SubCell"/>
</dbReference>
<evidence type="ECO:0000256" key="17">
    <source>
        <dbReference type="PIRSR" id="PIRSR006337-3"/>
    </source>
</evidence>
<feature type="binding site" evidence="16">
    <location>
        <begin position="257"/>
        <end position="262"/>
    </location>
    <ligand>
        <name>substrate</name>
    </ligand>
</feature>
<feature type="active site" description="Nucleophile" evidence="15">
    <location>
        <position position="259"/>
    </location>
</feature>
<keyword evidence="6" id="KW-0963">Cytoplasm</keyword>
<comment type="catalytic activity">
    <reaction evidence="12 14">
        <text>hydrolysis of (1-&gt;4)-alpha-D-glucosidic linkage in 4-alpha-D-[(1-&gt;4)-alpha-D-glucanosyl]n trehalose to yield trehalose and (1-&gt;4)-alpha-D-glucan.</text>
        <dbReference type="EC" id="3.2.1.141"/>
    </reaction>
</comment>
<dbReference type="GO" id="GO:0005992">
    <property type="term" value="P:trehalose biosynthetic process"/>
    <property type="evidence" value="ECO:0007669"/>
    <property type="project" value="UniProtKB-UniRule"/>
</dbReference>
<proteinExistence type="inferred from homology"/>
<dbReference type="PANTHER" id="PTHR43651:SF11">
    <property type="entry name" value="MALTO-OLIGOSYLTREHALOSE TREHALOHYDROLASE"/>
    <property type="match status" value="1"/>
</dbReference>
<dbReference type="SMART" id="SM00642">
    <property type="entry name" value="Aamy"/>
    <property type="match status" value="1"/>
</dbReference>
<dbReference type="RefSeq" id="WP_110373584.1">
    <property type="nucleotide sequence ID" value="NZ_JAHBRY010000002.1"/>
</dbReference>
<dbReference type="EC" id="3.2.1.141" evidence="4 13"/>
<dbReference type="InterPro" id="IPR014756">
    <property type="entry name" value="Ig_E-set"/>
</dbReference>
<evidence type="ECO:0000256" key="1">
    <source>
        <dbReference type="ARBA" id="ARBA00004496"/>
    </source>
</evidence>
<dbReference type="CDD" id="cd02853">
    <property type="entry name" value="E_set_MTHase_like_N"/>
    <property type="match status" value="1"/>
</dbReference>
<evidence type="ECO:0000256" key="14">
    <source>
        <dbReference type="PIRNR" id="PIRNR006337"/>
    </source>
</evidence>
<evidence type="ECO:0000256" key="7">
    <source>
        <dbReference type="ARBA" id="ARBA00022801"/>
    </source>
</evidence>
<dbReference type="InterPro" id="IPR012768">
    <property type="entry name" value="Trehalose_TreZ"/>
</dbReference>
<comment type="subcellular location">
    <subcellularLocation>
        <location evidence="1 15">Cytoplasm</location>
    </subcellularLocation>
</comment>
<evidence type="ECO:0000256" key="3">
    <source>
        <dbReference type="ARBA" id="ARBA00008061"/>
    </source>
</evidence>
<dbReference type="InterPro" id="IPR006047">
    <property type="entry name" value="GH13_cat_dom"/>
</dbReference>
<dbReference type="SUPFAM" id="SSF51445">
    <property type="entry name" value="(Trans)glycosidases"/>
    <property type="match status" value="1"/>
</dbReference>
<protein>
    <recommendedName>
        <fullName evidence="5 13">Malto-oligosyltrehalose trehalohydrolase</fullName>
        <shortName evidence="14">MTHase</shortName>
        <ecNumber evidence="4 13">3.2.1.141</ecNumber>
    </recommendedName>
    <alternativeName>
        <fullName evidence="11 14">4-alpha-D-((1-&gt;4)-alpha-D-glucano)trehalose trehalohydrolase</fullName>
    </alternativeName>
    <alternativeName>
        <fullName evidence="10 14">Maltooligosyl trehalose trehalohydrolase</fullName>
    </alternativeName>
</protein>
<feature type="active site" description="Proton donor" evidence="15">
    <location>
        <position position="292"/>
    </location>
</feature>
<dbReference type="InterPro" id="IPR022567">
    <property type="entry name" value="DUF3459"/>
</dbReference>
<keyword evidence="9 14" id="KW-0326">Glycosidase</keyword>
<dbReference type="CDD" id="cd11325">
    <property type="entry name" value="AmyAc_GTHase"/>
    <property type="match status" value="1"/>
</dbReference>
<evidence type="ECO:0000256" key="8">
    <source>
        <dbReference type="ARBA" id="ARBA00023277"/>
    </source>
</evidence>
<dbReference type="AlphaFoldDB" id="A0A2V3UDR2"/>
<feature type="domain" description="Glycosyl hydrolase family 13 catalytic" evidence="18">
    <location>
        <begin position="114"/>
        <end position="449"/>
    </location>
</feature>
<feature type="site" description="Transition state stabilizer" evidence="17">
    <location>
        <position position="383"/>
    </location>
</feature>
<evidence type="ECO:0000256" key="4">
    <source>
        <dbReference type="ARBA" id="ARBA00012268"/>
    </source>
</evidence>
<dbReference type="NCBIfam" id="TIGR02402">
    <property type="entry name" value="trehalose_TreZ"/>
    <property type="match status" value="1"/>
</dbReference>
<organism evidence="19 20">
    <name type="scientific">Chelatococcus asaccharovorans</name>
    <dbReference type="NCBI Taxonomy" id="28210"/>
    <lineage>
        <taxon>Bacteria</taxon>
        <taxon>Pseudomonadati</taxon>
        <taxon>Pseudomonadota</taxon>
        <taxon>Alphaproteobacteria</taxon>
        <taxon>Hyphomicrobiales</taxon>
        <taxon>Chelatococcaceae</taxon>
        <taxon>Chelatococcus</taxon>
    </lineage>
</organism>
<comment type="similarity">
    <text evidence="3 14">Belongs to the glycosyl hydrolase 13 family.</text>
</comment>
<feature type="binding site" evidence="16">
    <location>
        <begin position="311"/>
        <end position="315"/>
    </location>
    <ligand>
        <name>substrate</name>
    </ligand>
</feature>
<name>A0A2V3UDR2_9HYPH</name>
<dbReference type="SUPFAM" id="SSF81296">
    <property type="entry name" value="E set domains"/>
    <property type="match status" value="1"/>
</dbReference>
<evidence type="ECO:0000256" key="15">
    <source>
        <dbReference type="PIRSR" id="PIRSR006337-1"/>
    </source>
</evidence>
<evidence type="ECO:0000256" key="16">
    <source>
        <dbReference type="PIRSR" id="PIRSR006337-2"/>
    </source>
</evidence>
<evidence type="ECO:0000256" key="13">
    <source>
        <dbReference type="NCBIfam" id="TIGR02402"/>
    </source>
</evidence>
<dbReference type="Gene3D" id="2.60.40.10">
    <property type="entry name" value="Immunoglobulins"/>
    <property type="match status" value="1"/>
</dbReference>